<organism evidence="1 2">
    <name type="scientific">Auricularia subglabra (strain TFB-10046 / SS5)</name>
    <name type="common">White-rot fungus</name>
    <name type="synonym">Auricularia delicata (strain TFB10046)</name>
    <dbReference type="NCBI Taxonomy" id="717982"/>
    <lineage>
        <taxon>Eukaryota</taxon>
        <taxon>Fungi</taxon>
        <taxon>Dikarya</taxon>
        <taxon>Basidiomycota</taxon>
        <taxon>Agaricomycotina</taxon>
        <taxon>Agaricomycetes</taxon>
        <taxon>Auriculariales</taxon>
        <taxon>Auriculariaceae</taxon>
        <taxon>Auricularia</taxon>
    </lineage>
</organism>
<evidence type="ECO:0000313" key="2">
    <source>
        <dbReference type="Proteomes" id="UP000006514"/>
    </source>
</evidence>
<dbReference type="Proteomes" id="UP000006514">
    <property type="component" value="Unassembled WGS sequence"/>
</dbReference>
<proteinExistence type="predicted"/>
<dbReference type="EMBL" id="JH687847">
    <property type="protein sequence ID" value="EJD37115.1"/>
    <property type="molecule type" value="Genomic_DNA"/>
</dbReference>
<keyword evidence="2" id="KW-1185">Reference proteome</keyword>
<evidence type="ECO:0000313" key="1">
    <source>
        <dbReference type="EMBL" id="EJD37115.1"/>
    </source>
</evidence>
<dbReference type="InParanoid" id="J0WU24"/>
<name>J0WU24_AURST</name>
<sequence length="118" mass="12975">LEQWDGEQVETIPLPDEDGVSVIAFAFKEIVERLNTGVVELGLDSTFKTNSAGWEMYGILTEVNGQAMPLVTVLITTTAAAQPGAKQRVLESVLRWLHLRCPNTRFSLSDKDTAEINA</sequence>
<dbReference type="OrthoDB" id="2437251at2759"/>
<reference evidence="2" key="1">
    <citation type="journal article" date="2012" name="Science">
        <title>The Paleozoic origin of enzymatic lignin decomposition reconstructed from 31 fungal genomes.</title>
        <authorList>
            <person name="Floudas D."/>
            <person name="Binder M."/>
            <person name="Riley R."/>
            <person name="Barry K."/>
            <person name="Blanchette R.A."/>
            <person name="Henrissat B."/>
            <person name="Martinez A.T."/>
            <person name="Otillar R."/>
            <person name="Spatafora J.W."/>
            <person name="Yadav J.S."/>
            <person name="Aerts A."/>
            <person name="Benoit I."/>
            <person name="Boyd A."/>
            <person name="Carlson A."/>
            <person name="Copeland A."/>
            <person name="Coutinho P.M."/>
            <person name="de Vries R.P."/>
            <person name="Ferreira P."/>
            <person name="Findley K."/>
            <person name="Foster B."/>
            <person name="Gaskell J."/>
            <person name="Glotzer D."/>
            <person name="Gorecki P."/>
            <person name="Heitman J."/>
            <person name="Hesse C."/>
            <person name="Hori C."/>
            <person name="Igarashi K."/>
            <person name="Jurgens J.A."/>
            <person name="Kallen N."/>
            <person name="Kersten P."/>
            <person name="Kohler A."/>
            <person name="Kuees U."/>
            <person name="Kumar T.K.A."/>
            <person name="Kuo A."/>
            <person name="LaButti K."/>
            <person name="Larrondo L.F."/>
            <person name="Lindquist E."/>
            <person name="Ling A."/>
            <person name="Lombard V."/>
            <person name="Lucas S."/>
            <person name="Lundell T."/>
            <person name="Martin R."/>
            <person name="McLaughlin D.J."/>
            <person name="Morgenstern I."/>
            <person name="Morin E."/>
            <person name="Murat C."/>
            <person name="Nagy L.G."/>
            <person name="Nolan M."/>
            <person name="Ohm R.A."/>
            <person name="Patyshakuliyeva A."/>
            <person name="Rokas A."/>
            <person name="Ruiz-Duenas F.J."/>
            <person name="Sabat G."/>
            <person name="Salamov A."/>
            <person name="Samejima M."/>
            <person name="Schmutz J."/>
            <person name="Slot J.C."/>
            <person name="St John F."/>
            <person name="Stenlid J."/>
            <person name="Sun H."/>
            <person name="Sun S."/>
            <person name="Syed K."/>
            <person name="Tsang A."/>
            <person name="Wiebenga A."/>
            <person name="Young D."/>
            <person name="Pisabarro A."/>
            <person name="Eastwood D.C."/>
            <person name="Martin F."/>
            <person name="Cullen D."/>
            <person name="Grigoriev I.V."/>
            <person name="Hibbett D.S."/>
        </authorList>
    </citation>
    <scope>NUCLEOTIDE SEQUENCE [LARGE SCALE GENOMIC DNA]</scope>
    <source>
        <strain evidence="2">TFB10046</strain>
    </source>
</reference>
<gene>
    <name evidence="1" type="ORF">AURDEDRAFT_42225</name>
</gene>
<protein>
    <recommendedName>
        <fullName evidence="3">MULE transposase domain-containing protein</fullName>
    </recommendedName>
</protein>
<evidence type="ECO:0008006" key="3">
    <source>
        <dbReference type="Google" id="ProtNLM"/>
    </source>
</evidence>
<feature type="non-terminal residue" evidence="1">
    <location>
        <position position="118"/>
    </location>
</feature>
<feature type="non-terminal residue" evidence="1">
    <location>
        <position position="1"/>
    </location>
</feature>
<dbReference type="eggNOG" id="ENOG502RZN1">
    <property type="taxonomic scope" value="Eukaryota"/>
</dbReference>
<accession>J0WU24</accession>
<dbReference type="KEGG" id="adl:AURDEDRAFT_42225"/>
<dbReference type="AlphaFoldDB" id="J0WU24"/>